<keyword evidence="1" id="KW-1133">Transmembrane helix</keyword>
<dbReference type="KEGG" id="nsh:GXM_09872"/>
<keyword evidence="1" id="KW-0812">Transmembrane</keyword>
<name>A0A5P8WHV6_9NOSO</name>
<evidence type="ECO:0000256" key="1">
    <source>
        <dbReference type="SAM" id="Phobius"/>
    </source>
</evidence>
<protein>
    <submittedName>
        <fullName evidence="2">Uncharacterized protein</fullName>
    </submittedName>
</protein>
<accession>A0A5P8WHV6</accession>
<reference evidence="2 3" key="1">
    <citation type="submission" date="2019-10" db="EMBL/GenBank/DDBJ databases">
        <title>Genomic and transcriptomic insights into the perfect genentic adaptation of a filamentous nitrogen-fixing cyanobacterium to rice fields.</title>
        <authorList>
            <person name="Chen Z."/>
        </authorList>
    </citation>
    <scope>NUCLEOTIDE SEQUENCE [LARGE SCALE GENOMIC DNA]</scope>
    <source>
        <strain evidence="2">CCNUC1</strain>
    </source>
</reference>
<keyword evidence="3" id="KW-1185">Reference proteome</keyword>
<proteinExistence type="predicted"/>
<feature type="transmembrane region" description="Helical" evidence="1">
    <location>
        <begin position="164"/>
        <end position="182"/>
    </location>
</feature>
<keyword evidence="1" id="KW-0472">Membrane</keyword>
<gene>
    <name evidence="2" type="ORF">GXM_09872</name>
</gene>
<evidence type="ECO:0000313" key="2">
    <source>
        <dbReference type="EMBL" id="QFS52378.1"/>
    </source>
</evidence>
<dbReference type="Proteomes" id="UP000326678">
    <property type="component" value="Chromosome pGXM01"/>
</dbReference>
<dbReference type="RefSeq" id="WP_152592612.1">
    <property type="nucleotide sequence ID" value="NZ_CP045228.1"/>
</dbReference>
<dbReference type="AlphaFoldDB" id="A0A5P8WHV6"/>
<evidence type="ECO:0000313" key="3">
    <source>
        <dbReference type="Proteomes" id="UP000326678"/>
    </source>
</evidence>
<sequence>MQDNNQSNSPSAASSPLEKLTTSAVNFINSLSQSFRLSERELLVQKQWLHNMQTSKFLKEQQDFINEANQQMPILLTSKSRLIILEAILVTRARNGQPIDDLVKAIEVVKKNVIEIDIQPNLNLEKEQKIQPQKTKDTLITHRHQYELPILSEVGNLIADARNLILIIPLISALFILILPFTNPRICDSWENATGTYENKSLFCQLLGDLNRFFQDYQKLQ</sequence>
<dbReference type="EMBL" id="CP045228">
    <property type="protein sequence ID" value="QFS52378.1"/>
    <property type="molecule type" value="Genomic_DNA"/>
</dbReference>
<organism evidence="2 3">
    <name type="scientific">Nostoc sphaeroides CCNUC1</name>
    <dbReference type="NCBI Taxonomy" id="2653204"/>
    <lineage>
        <taxon>Bacteria</taxon>
        <taxon>Bacillati</taxon>
        <taxon>Cyanobacteriota</taxon>
        <taxon>Cyanophyceae</taxon>
        <taxon>Nostocales</taxon>
        <taxon>Nostocaceae</taxon>
        <taxon>Nostoc</taxon>
    </lineage>
</organism>